<organism evidence="1 2">
    <name type="scientific">Cavenderia fasciculata</name>
    <name type="common">Slime mold</name>
    <name type="synonym">Dictyostelium fasciculatum</name>
    <dbReference type="NCBI Taxonomy" id="261658"/>
    <lineage>
        <taxon>Eukaryota</taxon>
        <taxon>Amoebozoa</taxon>
        <taxon>Evosea</taxon>
        <taxon>Eumycetozoa</taxon>
        <taxon>Dictyostelia</taxon>
        <taxon>Acytosteliales</taxon>
        <taxon>Cavenderiaceae</taxon>
        <taxon>Cavenderia</taxon>
    </lineage>
</organism>
<dbReference type="AlphaFoldDB" id="F4PRR5"/>
<evidence type="ECO:0000313" key="2">
    <source>
        <dbReference type="Proteomes" id="UP000007797"/>
    </source>
</evidence>
<sequence>MITTTNNVDDDPPQSFTETIVQLLNEQQENQITIDNNDETILLNRFNNLNQHSFGQTLLWLYHLSFKSQISPQIQNQSIHLLNMMIKQERQTVYQPSEQLEFISFIQKVDPLVLFNHLINDNQSQQSVQNEVVTSIFRTQRILTDKLDQFMTHLSIITMDPDHPQREITLLFLESTIISLLEYSRIEKSLSPIFFGYLKDNTNRQQRIIGLIKLIAKKKKLESRITSRTMEYFIFKTFLNIIGPSLDKDNAAGATGVKVSKIGTFVGIKYFKKYLFQFMEYFKSMDMIQGGSLLRYILPLWTKHYDHFNIYRPILMKFILPHVPSNINVQQAVPRLVNHIEPYFGCLINVLVEIESIEGSDIMVKILKAKVSRQGLTATNQNLMNHFIVVLLSTCIIDKNGLEITKRLSHIQKMMQMNGFTIPLEIGQQMITLHQKIESNYFLKMITYFRQPKDNNGFINFEIGLQADLLEMNQRIITSIFSINKLLDIEEMLVNTYTLLLEILQFDLFWLHITGCTSFILSKARFLCDHQQQQRGDNLAIEYYQRIVPLLIYYLKSRVLNEVPLENIKADGYLFWKLVLQFYIISGKDIKKVKEDLLSKPGSKLGPQFSQEIIDQVVSFIFSTLDDMIINNNNSNDHNHLIYIQSKMDEMII</sequence>
<name>F4PRR5_CACFS</name>
<gene>
    <name evidence="1" type="ORF">DFA_00425</name>
</gene>
<dbReference type="EMBL" id="GL883010">
    <property type="protein sequence ID" value="EGG20564.1"/>
    <property type="molecule type" value="Genomic_DNA"/>
</dbReference>
<reference evidence="2" key="1">
    <citation type="journal article" date="2011" name="Genome Res.">
        <title>Phylogeny-wide analysis of social amoeba genomes highlights ancient origins for complex intercellular communication.</title>
        <authorList>
            <person name="Heidel A.J."/>
            <person name="Lawal H.M."/>
            <person name="Felder M."/>
            <person name="Schilde C."/>
            <person name="Helps N.R."/>
            <person name="Tunggal B."/>
            <person name="Rivero F."/>
            <person name="John U."/>
            <person name="Schleicher M."/>
            <person name="Eichinger L."/>
            <person name="Platzer M."/>
            <person name="Noegel A.A."/>
            <person name="Schaap P."/>
            <person name="Gloeckner G."/>
        </authorList>
    </citation>
    <scope>NUCLEOTIDE SEQUENCE [LARGE SCALE GENOMIC DNA]</scope>
    <source>
        <strain evidence="2">SH3</strain>
    </source>
</reference>
<dbReference type="GeneID" id="14872809"/>
<dbReference type="Proteomes" id="UP000007797">
    <property type="component" value="Unassembled WGS sequence"/>
</dbReference>
<dbReference type="RefSeq" id="XP_004358414.1">
    <property type="nucleotide sequence ID" value="XM_004358357.1"/>
</dbReference>
<keyword evidence="2" id="KW-1185">Reference proteome</keyword>
<dbReference type="KEGG" id="dfa:DFA_00425"/>
<accession>F4PRR5</accession>
<protein>
    <submittedName>
        <fullName evidence="1">Uncharacterized protein</fullName>
    </submittedName>
</protein>
<evidence type="ECO:0000313" key="1">
    <source>
        <dbReference type="EMBL" id="EGG20564.1"/>
    </source>
</evidence>
<proteinExistence type="predicted"/>